<proteinExistence type="predicted"/>
<feature type="region of interest" description="Disordered" evidence="1">
    <location>
        <begin position="154"/>
        <end position="182"/>
    </location>
</feature>
<feature type="compositionally biased region" description="Basic residues" evidence="1">
    <location>
        <begin position="196"/>
        <end position="205"/>
    </location>
</feature>
<organism evidence="2">
    <name type="scientific">Corethron hystrix</name>
    <dbReference type="NCBI Taxonomy" id="216773"/>
    <lineage>
        <taxon>Eukaryota</taxon>
        <taxon>Sar</taxon>
        <taxon>Stramenopiles</taxon>
        <taxon>Ochrophyta</taxon>
        <taxon>Bacillariophyta</taxon>
        <taxon>Coscinodiscophyceae</taxon>
        <taxon>Corethrophycidae</taxon>
        <taxon>Corethrales</taxon>
        <taxon>Corethraceae</taxon>
        <taxon>Corethron</taxon>
    </lineage>
</organism>
<reference evidence="2" key="1">
    <citation type="submission" date="2021-01" db="EMBL/GenBank/DDBJ databases">
        <authorList>
            <person name="Corre E."/>
            <person name="Pelletier E."/>
            <person name="Niang G."/>
            <person name="Scheremetjew M."/>
            <person name="Finn R."/>
            <person name="Kale V."/>
            <person name="Holt S."/>
            <person name="Cochrane G."/>
            <person name="Meng A."/>
            <person name="Brown T."/>
            <person name="Cohen L."/>
        </authorList>
    </citation>
    <scope>NUCLEOTIDE SEQUENCE</scope>
    <source>
        <strain evidence="2">308</strain>
    </source>
</reference>
<dbReference type="AlphaFoldDB" id="A0A7S1C067"/>
<evidence type="ECO:0000256" key="1">
    <source>
        <dbReference type="SAM" id="MobiDB-lite"/>
    </source>
</evidence>
<feature type="region of interest" description="Disordered" evidence="1">
    <location>
        <begin position="87"/>
        <end position="106"/>
    </location>
</feature>
<evidence type="ECO:0000313" key="2">
    <source>
        <dbReference type="EMBL" id="CAD8901585.1"/>
    </source>
</evidence>
<gene>
    <name evidence="2" type="ORF">CHYS00102_LOCUS28804</name>
</gene>
<feature type="region of interest" description="Disordered" evidence="1">
    <location>
        <begin position="196"/>
        <end position="215"/>
    </location>
</feature>
<name>A0A7S1C067_9STRA</name>
<protein>
    <submittedName>
        <fullName evidence="2">Uncharacterized protein</fullName>
    </submittedName>
</protein>
<feature type="compositionally biased region" description="Polar residues" evidence="1">
    <location>
        <begin position="93"/>
        <end position="106"/>
    </location>
</feature>
<accession>A0A7S1C067</accession>
<dbReference type="EMBL" id="HBFR01039389">
    <property type="protein sequence ID" value="CAD8901585.1"/>
    <property type="molecule type" value="Transcribed_RNA"/>
</dbReference>
<sequence length="292" mass="32483">MLPPESLGWTRVKRKRTRQELNRGFNKGDSLDNCLESCCIIPSIVPVDRSVSRDGVQGKAVFCLPEPGCGWFQGYFFPENVLDKIDEDEENVPPSNSDPGATPETIVSTDARSAINNRQERPWGLLAAEKEIDQCCVDAGYLELDISIFHNRKEKSHDNDGVSTSRTRGDKPNSVSRQPILVPSFSTGGDMMRIRSVGRKTSKKQKNAEGLASKESISGTNSTEIILSFDADKVITGKQTEPYLKKCFRKIVHKVKASHEDEVHEEAWRLLPDCAIVVGWMEVSGNADFLVN</sequence>